<proteinExistence type="predicted"/>
<accession>A0A3P7PC00</accession>
<reference evidence="1 2" key="1">
    <citation type="submission" date="2018-11" db="EMBL/GenBank/DDBJ databases">
        <authorList>
            <consortium name="Pathogen Informatics"/>
        </authorList>
    </citation>
    <scope>NUCLEOTIDE SEQUENCE [LARGE SCALE GENOMIC DNA]</scope>
</reference>
<name>A0A3P7PC00_DIBLA</name>
<evidence type="ECO:0000313" key="2">
    <source>
        <dbReference type="Proteomes" id="UP000281553"/>
    </source>
</evidence>
<organism evidence="1 2">
    <name type="scientific">Dibothriocephalus latus</name>
    <name type="common">Fish tapeworm</name>
    <name type="synonym">Diphyllobothrium latum</name>
    <dbReference type="NCBI Taxonomy" id="60516"/>
    <lineage>
        <taxon>Eukaryota</taxon>
        <taxon>Metazoa</taxon>
        <taxon>Spiralia</taxon>
        <taxon>Lophotrochozoa</taxon>
        <taxon>Platyhelminthes</taxon>
        <taxon>Cestoda</taxon>
        <taxon>Eucestoda</taxon>
        <taxon>Diphyllobothriidea</taxon>
        <taxon>Diphyllobothriidae</taxon>
        <taxon>Dibothriocephalus</taxon>
    </lineage>
</organism>
<dbReference type="Proteomes" id="UP000281553">
    <property type="component" value="Unassembled WGS sequence"/>
</dbReference>
<evidence type="ECO:0000313" key="1">
    <source>
        <dbReference type="EMBL" id="VDN46428.1"/>
    </source>
</evidence>
<keyword evidence="2" id="KW-1185">Reference proteome</keyword>
<gene>
    <name evidence="1" type="ORF">DILT_LOCUS19728</name>
</gene>
<protein>
    <submittedName>
        <fullName evidence="1">Uncharacterized protein</fullName>
    </submittedName>
</protein>
<dbReference type="AlphaFoldDB" id="A0A3P7PC00"/>
<dbReference type="EMBL" id="UYRU01119578">
    <property type="protein sequence ID" value="VDN46428.1"/>
    <property type="molecule type" value="Genomic_DNA"/>
</dbReference>
<sequence>MANIATITPKIDQLLTDLSAAVTSKLNPAAASAPSSGPYVQALAAAGLYP</sequence>